<sequence>MWLKVEGFKDIMKSWWEEDNFSGSSSFILAEKLKVLKFKLKEWNRDIFGRVEFSKDLALNQVEFWDAKEKTSKLSLEELEARKEAMEEYKKWVLLEEKTWRQKSRKVWLKEDDRNMGFFHKIVNAHRRKNNVDKIRINGVWLSEETEIKEGVVNAFRSLLSNPWDWCPPLSKLQCETLENLDAFALEVPFTKEEEEEVLGALLGCSGDKAPGPNGFSMAFWQFAWDFVKDDVMSFLREFYEYGFLSACKVKGTSEEGVRISHLLFVDDTLVFCQASQDHLTYLSWLLMWFEVMSRLRINLEKSELIPIGRVENIDDLALDFGCRVGSLPSTYLGLPLSAPFKSVTVWDGVEERFRRREEGSRRGGLVPVGRWVRAVVCECTADCDNWVEVGRALVRRLGQKGVVTIVPFLGRKGLFFVETIEEALSLQDLRFLKIKGGYTIQLRRWSPRENSEVVGKFRGGWIKLRGLPFHLWSEEHLKKIVEQWGTMTEIDWETLKLFDLCKARVRILMKERSVLSALIEVLDGGWVFTISVAVVGVEEVRRGREMGESTREDFVPHSWTCGGRRVERDRSTTDGSSSVRAVGKMKKGGESQKAETIPVGTHGKRGPEVVNSWFLTSSSSILNSNKQRLGSAGLEQVGEAWAEGDKAYSNDEEGHRASNSKQERRAQSPLNPSPLVEANLG</sequence>
<protein>
    <recommendedName>
        <fullName evidence="4">DUF4283 domain-containing protein</fullName>
    </recommendedName>
</protein>
<dbReference type="PANTHER" id="PTHR34427:SF5">
    <property type="entry name" value="DUF4283 DOMAIN-CONTAINING PROTEIN"/>
    <property type="match status" value="1"/>
</dbReference>
<proteinExistence type="predicted"/>
<dbReference type="PANTHER" id="PTHR34427">
    <property type="entry name" value="DUF4283 DOMAIN PROTEIN"/>
    <property type="match status" value="1"/>
</dbReference>
<dbReference type="Proteomes" id="UP001227230">
    <property type="component" value="Chromosome 9"/>
</dbReference>
<name>A0ABY9CJI4_VITVI</name>
<organism evidence="2 3">
    <name type="scientific">Vitis vinifera</name>
    <name type="common">Grape</name>
    <dbReference type="NCBI Taxonomy" id="29760"/>
    <lineage>
        <taxon>Eukaryota</taxon>
        <taxon>Viridiplantae</taxon>
        <taxon>Streptophyta</taxon>
        <taxon>Embryophyta</taxon>
        <taxon>Tracheophyta</taxon>
        <taxon>Spermatophyta</taxon>
        <taxon>Magnoliopsida</taxon>
        <taxon>eudicotyledons</taxon>
        <taxon>Gunneridae</taxon>
        <taxon>Pentapetalae</taxon>
        <taxon>rosids</taxon>
        <taxon>Vitales</taxon>
        <taxon>Vitaceae</taxon>
        <taxon>Viteae</taxon>
        <taxon>Vitis</taxon>
    </lineage>
</organism>
<dbReference type="EMBL" id="CP126656">
    <property type="protein sequence ID" value="WJZ95296.1"/>
    <property type="molecule type" value="Genomic_DNA"/>
</dbReference>
<feature type="region of interest" description="Disordered" evidence="1">
    <location>
        <begin position="566"/>
        <end position="604"/>
    </location>
</feature>
<reference evidence="2 3" key="1">
    <citation type="journal article" date="2023" name="Hortic Res">
        <title>The complete reference genome for grapevine (Vitis vinifera L.) genetics and breeding.</title>
        <authorList>
            <person name="Shi X."/>
            <person name="Cao S."/>
            <person name="Wang X."/>
            <person name="Huang S."/>
            <person name="Wang Y."/>
            <person name="Liu Z."/>
            <person name="Liu W."/>
            <person name="Leng X."/>
            <person name="Peng Y."/>
            <person name="Wang N."/>
            <person name="Wang Y."/>
            <person name="Ma Z."/>
            <person name="Xu X."/>
            <person name="Zhang F."/>
            <person name="Xue H."/>
            <person name="Zhong H."/>
            <person name="Wang Y."/>
            <person name="Zhang K."/>
            <person name="Velt A."/>
            <person name="Avia K."/>
            <person name="Holtgrawe D."/>
            <person name="Grimplet J."/>
            <person name="Matus J.T."/>
            <person name="Ware D."/>
            <person name="Wu X."/>
            <person name="Wang H."/>
            <person name="Liu C."/>
            <person name="Fang Y."/>
            <person name="Rustenholz C."/>
            <person name="Cheng Z."/>
            <person name="Xiao H."/>
            <person name="Zhou Y."/>
        </authorList>
    </citation>
    <scope>NUCLEOTIDE SEQUENCE [LARGE SCALE GENOMIC DNA]</scope>
    <source>
        <strain evidence="3">cv. Pinot noir / PN40024</strain>
        <tissue evidence="2">Leaf</tissue>
    </source>
</reference>
<feature type="region of interest" description="Disordered" evidence="1">
    <location>
        <begin position="643"/>
        <end position="682"/>
    </location>
</feature>
<feature type="compositionally biased region" description="Basic and acidic residues" evidence="1">
    <location>
        <begin position="644"/>
        <end position="667"/>
    </location>
</feature>
<evidence type="ECO:0000313" key="2">
    <source>
        <dbReference type="EMBL" id="WJZ95296.1"/>
    </source>
</evidence>
<gene>
    <name evidence="2" type="ORF">VitviT2T_014075</name>
</gene>
<evidence type="ECO:0000313" key="3">
    <source>
        <dbReference type="Proteomes" id="UP001227230"/>
    </source>
</evidence>
<evidence type="ECO:0008006" key="4">
    <source>
        <dbReference type="Google" id="ProtNLM"/>
    </source>
</evidence>
<evidence type="ECO:0000256" key="1">
    <source>
        <dbReference type="SAM" id="MobiDB-lite"/>
    </source>
</evidence>
<keyword evidence="3" id="KW-1185">Reference proteome</keyword>
<accession>A0ABY9CJI4</accession>